<dbReference type="PANTHER" id="PTHR18964">
    <property type="entry name" value="ROK (REPRESSOR, ORF, KINASE) FAMILY"/>
    <property type="match status" value="1"/>
</dbReference>
<evidence type="ECO:0000313" key="2">
    <source>
        <dbReference type="EMBL" id="SPT53840.1"/>
    </source>
</evidence>
<evidence type="ECO:0000313" key="3">
    <source>
        <dbReference type="Proteomes" id="UP000250006"/>
    </source>
</evidence>
<dbReference type="InterPro" id="IPR043129">
    <property type="entry name" value="ATPase_NBD"/>
</dbReference>
<keyword evidence="3" id="KW-1185">Reference proteome</keyword>
<dbReference type="GO" id="GO:0008865">
    <property type="term" value="F:fructokinase activity"/>
    <property type="evidence" value="ECO:0007669"/>
    <property type="project" value="UniProtKB-EC"/>
</dbReference>
<evidence type="ECO:0000256" key="1">
    <source>
        <dbReference type="ARBA" id="ARBA00006479"/>
    </source>
</evidence>
<reference evidence="2 3" key="1">
    <citation type="submission" date="2018-06" db="EMBL/GenBank/DDBJ databases">
        <authorList>
            <consortium name="Pathogen Informatics"/>
            <person name="Doyle S."/>
        </authorList>
    </citation>
    <scope>NUCLEOTIDE SEQUENCE [LARGE SCALE GENOMIC DNA]</scope>
    <source>
        <strain evidence="2 3">NCTC11535</strain>
    </source>
</reference>
<organism evidence="2 3">
    <name type="scientific">Actinomyces bovis</name>
    <dbReference type="NCBI Taxonomy" id="1658"/>
    <lineage>
        <taxon>Bacteria</taxon>
        <taxon>Bacillati</taxon>
        <taxon>Actinomycetota</taxon>
        <taxon>Actinomycetes</taxon>
        <taxon>Actinomycetales</taxon>
        <taxon>Actinomycetaceae</taxon>
        <taxon>Actinomyces</taxon>
    </lineage>
</organism>
<dbReference type="Proteomes" id="UP000250006">
    <property type="component" value="Unassembled WGS sequence"/>
</dbReference>
<dbReference type="EMBL" id="UAPQ01000008">
    <property type="protein sequence ID" value="SPT53840.1"/>
    <property type="molecule type" value="Genomic_DNA"/>
</dbReference>
<dbReference type="PANTHER" id="PTHR18964:SF169">
    <property type="entry name" value="N-ACETYLMANNOSAMINE KINASE"/>
    <property type="match status" value="1"/>
</dbReference>
<dbReference type="EC" id="2.7.1.4" evidence="2"/>
<dbReference type="Gene3D" id="3.30.420.40">
    <property type="match status" value="2"/>
</dbReference>
<accession>A0ABY1VPC4</accession>
<proteinExistence type="inferred from homology"/>
<dbReference type="InterPro" id="IPR049874">
    <property type="entry name" value="ROK_cs"/>
</dbReference>
<dbReference type="Pfam" id="PF00480">
    <property type="entry name" value="ROK"/>
    <property type="match status" value="1"/>
</dbReference>
<comment type="caution">
    <text evidence="2">The sequence shown here is derived from an EMBL/GenBank/DDBJ whole genome shotgun (WGS) entry which is preliminary data.</text>
</comment>
<gene>
    <name evidence="2" type="primary">mak</name>
    <name evidence="2" type="ORF">NCTC11535_01525</name>
</gene>
<dbReference type="InterPro" id="IPR000600">
    <property type="entry name" value="ROK"/>
</dbReference>
<comment type="similarity">
    <text evidence="1">Belongs to the ROK (NagC/XylR) family.</text>
</comment>
<protein>
    <submittedName>
        <fullName evidence="2">Fructokinase</fullName>
        <ecNumber evidence="2">2.7.1.4</ecNumber>
    </submittedName>
</protein>
<dbReference type="SUPFAM" id="SSF53067">
    <property type="entry name" value="Actin-like ATPase domain"/>
    <property type="match status" value="1"/>
</dbReference>
<dbReference type="PROSITE" id="PS01125">
    <property type="entry name" value="ROK"/>
    <property type="match status" value="1"/>
</dbReference>
<keyword evidence="2" id="KW-0808">Transferase</keyword>
<name>A0ABY1VPC4_9ACTO</name>
<sequence length="334" mass="33349">MVTETVNASTALVGVDLGGTKIAAALVDPDGALLGPVSSCPTPAHDGPEAMLDAIAKLIIKVVQAGTDDAPGTAVNPVAIGIGAAGVIDPTTGSVISATDAITDWPGTQISAGVCQRLADAGISGGKQLHVHVDNDVNAYAAGEAWLGAGAGADSALVVAVGTGVGGAIVLGGRVYHGAHCLAGEMGHMPSHLAADETCTCGRLGHLEAVGAGPQIARRYREATGSTEVTTALVVERLAGAGDATAQRIYQEAAVALGQAIAAVITVLDPHKVIISGGLARSGELWWGPLRETVRAELVDLVAKDLELVPAVLGTNAPIIGASHEAWLTLPKQA</sequence>